<evidence type="ECO:0000256" key="2">
    <source>
        <dbReference type="ARBA" id="ARBA00022840"/>
    </source>
</evidence>
<feature type="domain" description="Helicase C-terminal" evidence="4">
    <location>
        <begin position="262"/>
        <end position="455"/>
    </location>
</feature>
<dbReference type="EC" id="3.6.4.-" evidence="5"/>
<evidence type="ECO:0000259" key="3">
    <source>
        <dbReference type="PROSITE" id="PS51192"/>
    </source>
</evidence>
<accession>A0ABW9JG79</accession>
<evidence type="ECO:0000259" key="4">
    <source>
        <dbReference type="PROSITE" id="PS51194"/>
    </source>
</evidence>
<dbReference type="Gene3D" id="3.40.50.300">
    <property type="entry name" value="P-loop containing nucleotide triphosphate hydrolases"/>
    <property type="match status" value="2"/>
</dbReference>
<dbReference type="InterPro" id="IPR027417">
    <property type="entry name" value="P-loop_NTPase"/>
</dbReference>
<feature type="domain" description="Helicase ATP-binding" evidence="3">
    <location>
        <begin position="43"/>
        <end position="202"/>
    </location>
</feature>
<evidence type="ECO:0000256" key="1">
    <source>
        <dbReference type="ARBA" id="ARBA00022741"/>
    </source>
</evidence>
<keyword evidence="6" id="KW-1185">Reference proteome</keyword>
<name>A0ABW9JG79_9SPHI</name>
<keyword evidence="5" id="KW-0347">Helicase</keyword>
<evidence type="ECO:0000313" key="6">
    <source>
        <dbReference type="Proteomes" id="UP001517367"/>
    </source>
</evidence>
<dbReference type="EMBL" id="SRMP02000010">
    <property type="protein sequence ID" value="MFN0291196.1"/>
    <property type="molecule type" value="Genomic_DNA"/>
</dbReference>
<sequence>MSEQKTEEIAYFKPINLVQVNYAQTGESKQINSLGMREMQAKAFEARTAKYILLKAPPASGKSRALMFLALDKLKNQGIRKVVVAVPERSIGSSFSPTQLTKFGFFADWELNPKYNLCTVGNDGSKVKAFLSFLESDEKILICTHATLRFAFEGMTDTSLNDCLLAIDEFHHVSAEGQNRLGDVLRKVMEKSTAHIIAMTGSYFRGDNIPVLVPEDEAKFTKVTYNYYEQLNGYEHLKSLGIGYHFYQGRYYKKQDDSGLSALEEILDENLKTIIHIPSVNSAESSKEKLEEVSHVIDCIGELEYQDDETGILYVKSKRSGRILKIADLVNDNQKERDKAVAYLRGVSSADDIDIIIALGMAKEGFDWPFCQHALTIGYRGSLTEIIQIIGRATRDSSNKTHAQFTNLIAKPDAVDDDVKLAVNNMLKAITASLLMEQVLAPNFNFRPKYDDDNYEQENDDDGKTIKVRGFKLPTSQRAKDIIDSDLNDLKARILQDDTMLKAMPGNIEPEVINTIIIPKIIREIYPDLSAEDIEAVRQYVVVDSVIKNSTIEEQGSKKFIRMAGSFVDIDDIHIDLIDTINPFQKAFEILSKSVTTSVLKAIQDTINVSKIEMTQEEAILLWDKIKEWVAKTGEQPNIQSFDQKEQRMAQALVFLREAKRKREQNG</sequence>
<dbReference type="CDD" id="cd18785">
    <property type="entry name" value="SF2_C"/>
    <property type="match status" value="1"/>
</dbReference>
<keyword evidence="2" id="KW-0067">ATP-binding</keyword>
<dbReference type="Pfam" id="PF00270">
    <property type="entry name" value="DEAD"/>
    <property type="match status" value="1"/>
</dbReference>
<dbReference type="GO" id="GO:0004386">
    <property type="term" value="F:helicase activity"/>
    <property type="evidence" value="ECO:0007669"/>
    <property type="project" value="UniProtKB-KW"/>
</dbReference>
<organism evidence="5 6">
    <name type="scientific">Pedobacter helvus</name>
    <dbReference type="NCBI Taxonomy" id="2563444"/>
    <lineage>
        <taxon>Bacteria</taxon>
        <taxon>Pseudomonadati</taxon>
        <taxon>Bacteroidota</taxon>
        <taxon>Sphingobacteriia</taxon>
        <taxon>Sphingobacteriales</taxon>
        <taxon>Sphingobacteriaceae</taxon>
        <taxon>Pedobacter</taxon>
    </lineage>
</organism>
<dbReference type="RefSeq" id="WP_212751596.1">
    <property type="nucleotide sequence ID" value="NZ_SRMP02000010.1"/>
</dbReference>
<keyword evidence="5" id="KW-0378">Hydrolase</keyword>
<dbReference type="Proteomes" id="UP001517367">
    <property type="component" value="Unassembled WGS sequence"/>
</dbReference>
<dbReference type="InterPro" id="IPR001650">
    <property type="entry name" value="Helicase_C-like"/>
</dbReference>
<reference evidence="5 6" key="1">
    <citation type="submission" date="2024-12" db="EMBL/GenBank/DDBJ databases">
        <authorList>
            <person name="Hu S."/>
        </authorList>
    </citation>
    <scope>NUCLEOTIDE SEQUENCE [LARGE SCALE GENOMIC DNA]</scope>
    <source>
        <strain evidence="5 6">P-25</strain>
    </source>
</reference>
<dbReference type="GO" id="GO:0016787">
    <property type="term" value="F:hydrolase activity"/>
    <property type="evidence" value="ECO:0007669"/>
    <property type="project" value="UniProtKB-KW"/>
</dbReference>
<dbReference type="PROSITE" id="PS51194">
    <property type="entry name" value="HELICASE_CTER"/>
    <property type="match status" value="1"/>
</dbReference>
<dbReference type="PROSITE" id="PS51192">
    <property type="entry name" value="HELICASE_ATP_BIND_1"/>
    <property type="match status" value="1"/>
</dbReference>
<dbReference type="InterPro" id="IPR011545">
    <property type="entry name" value="DEAD/DEAH_box_helicase_dom"/>
</dbReference>
<comment type="caution">
    <text evidence="5">The sequence shown here is derived from an EMBL/GenBank/DDBJ whole genome shotgun (WGS) entry which is preliminary data.</text>
</comment>
<protein>
    <submittedName>
        <fullName evidence="5">DEAD/DEAH box helicase</fullName>
        <ecNumber evidence="5">3.6.4.-</ecNumber>
    </submittedName>
</protein>
<dbReference type="SMART" id="SM00487">
    <property type="entry name" value="DEXDc"/>
    <property type="match status" value="1"/>
</dbReference>
<evidence type="ECO:0000313" key="5">
    <source>
        <dbReference type="EMBL" id="MFN0291196.1"/>
    </source>
</evidence>
<gene>
    <name evidence="5" type="ORF">E5L68_007315</name>
</gene>
<dbReference type="InterPro" id="IPR014001">
    <property type="entry name" value="Helicase_ATP-bd"/>
</dbReference>
<dbReference type="Pfam" id="PF00271">
    <property type="entry name" value="Helicase_C"/>
    <property type="match status" value="1"/>
</dbReference>
<dbReference type="SUPFAM" id="SSF52540">
    <property type="entry name" value="P-loop containing nucleoside triphosphate hydrolases"/>
    <property type="match status" value="1"/>
</dbReference>
<proteinExistence type="predicted"/>
<keyword evidence="1" id="KW-0547">Nucleotide-binding</keyword>